<proteinExistence type="predicted"/>
<dbReference type="PROSITE" id="PS01124">
    <property type="entry name" value="HTH_ARAC_FAMILY_2"/>
    <property type="match status" value="1"/>
</dbReference>
<dbReference type="AlphaFoldDB" id="A0A7D6C6C2"/>
<dbReference type="GO" id="GO:0003700">
    <property type="term" value="F:DNA-binding transcription factor activity"/>
    <property type="evidence" value="ECO:0007669"/>
    <property type="project" value="InterPro"/>
</dbReference>
<evidence type="ECO:0000256" key="1">
    <source>
        <dbReference type="ARBA" id="ARBA00023015"/>
    </source>
</evidence>
<dbReference type="Pfam" id="PF12833">
    <property type="entry name" value="HTH_18"/>
    <property type="match status" value="1"/>
</dbReference>
<evidence type="ECO:0000313" key="5">
    <source>
        <dbReference type="EMBL" id="QLJ99124.1"/>
    </source>
</evidence>
<dbReference type="Pfam" id="PF12625">
    <property type="entry name" value="Arabinose_bd"/>
    <property type="match status" value="1"/>
</dbReference>
<evidence type="ECO:0000256" key="3">
    <source>
        <dbReference type="ARBA" id="ARBA00023163"/>
    </source>
</evidence>
<organism evidence="5">
    <name type="scientific">Micromonospora carbonacea</name>
    <dbReference type="NCBI Taxonomy" id="47853"/>
    <lineage>
        <taxon>Bacteria</taxon>
        <taxon>Bacillati</taxon>
        <taxon>Actinomycetota</taxon>
        <taxon>Actinomycetes</taxon>
        <taxon>Micromonosporales</taxon>
        <taxon>Micromonosporaceae</taxon>
        <taxon>Micromonospora</taxon>
    </lineage>
</organism>
<gene>
    <name evidence="5" type="ORF">HZU44_02805</name>
</gene>
<keyword evidence="1" id="KW-0805">Transcription regulation</keyword>
<sequence>MGEVGASICVAVVANTARSLVAVGADPVAVDRVLGFAVDQYTDPDAHVSLAALARLERAAPDLTGDPGVALRLAGRCATDGNVGAIGQLAAHSPSLREALCLAVRHANVLGTGIRLALRTATDRAELSYHRIEAASRTTQGAELALGEIAMTLRFLAGGADIDLRADFRHERPGHAAAYAAVFGDRVCFGQAEDRITFVAELLDRTPPRSQSYLFGVLRAHAVTLAERVAATGADSQRVREHIVTRLPLGPPTAEATSRALGISRQTLYRRLRAEGTTFEQLLDTTRHRLALEHLGDPRYTLHEIATLLGFAEYSSFHRAVRRWTGHNPQAYRRGIGARS</sequence>
<dbReference type="SMART" id="SM00342">
    <property type="entry name" value="HTH_ARAC"/>
    <property type="match status" value="1"/>
</dbReference>
<dbReference type="PANTHER" id="PTHR47894">
    <property type="entry name" value="HTH-TYPE TRANSCRIPTIONAL REGULATOR GADX"/>
    <property type="match status" value="1"/>
</dbReference>
<keyword evidence="2" id="KW-0238">DNA-binding</keyword>
<dbReference type="PANTHER" id="PTHR47894:SF1">
    <property type="entry name" value="HTH-TYPE TRANSCRIPTIONAL REGULATOR VQSM"/>
    <property type="match status" value="1"/>
</dbReference>
<accession>A0A7D6C6C2</accession>
<protein>
    <submittedName>
        <fullName evidence="5">AraC family transcriptional regulator ligand-binding domain-containing protein</fullName>
    </submittedName>
</protein>
<dbReference type="SUPFAM" id="SSF46689">
    <property type="entry name" value="Homeodomain-like"/>
    <property type="match status" value="1"/>
</dbReference>
<dbReference type="EMBL" id="CP058905">
    <property type="protein sequence ID" value="QLJ99124.1"/>
    <property type="molecule type" value="Genomic_DNA"/>
</dbReference>
<keyword evidence="3" id="KW-0804">Transcription</keyword>
<evidence type="ECO:0000256" key="2">
    <source>
        <dbReference type="ARBA" id="ARBA00023125"/>
    </source>
</evidence>
<reference evidence="5" key="1">
    <citation type="submission" date="2020-08" db="EMBL/GenBank/DDBJ databases">
        <title>A bifunctional nitrone conjugated secondary metabolite targeting the ribosome.</title>
        <authorList>
            <person name="Limbrick E.M."/>
            <person name="Graf M."/>
            <person name="Derewacz D.K."/>
            <person name="Nguyen F."/>
            <person name="Spraggins J.M."/>
            <person name="Wieland M."/>
            <person name="Ynigez-Gutierrez A.E."/>
            <person name="Reisman B.J."/>
            <person name="Zinshteyn B."/>
            <person name="McCulloch K."/>
            <person name="Iverson T.M."/>
            <person name="Green R."/>
            <person name="Wilson D.N."/>
            <person name="Bachmann B.O."/>
        </authorList>
    </citation>
    <scope>NUCLEOTIDE SEQUENCE</scope>
    <source>
        <strain evidence="5">Africana</strain>
    </source>
</reference>
<name>A0A7D6C6C2_9ACTN</name>
<dbReference type="GO" id="GO:0000976">
    <property type="term" value="F:transcription cis-regulatory region binding"/>
    <property type="evidence" value="ECO:0007669"/>
    <property type="project" value="TreeGrafter"/>
</dbReference>
<dbReference type="Gene3D" id="1.10.10.60">
    <property type="entry name" value="Homeodomain-like"/>
    <property type="match status" value="1"/>
</dbReference>
<dbReference type="GO" id="GO:0005829">
    <property type="term" value="C:cytosol"/>
    <property type="evidence" value="ECO:0007669"/>
    <property type="project" value="TreeGrafter"/>
</dbReference>
<dbReference type="InterPro" id="IPR018060">
    <property type="entry name" value="HTH_AraC"/>
</dbReference>
<feature type="domain" description="HTH araC/xylS-type" evidence="4">
    <location>
        <begin position="237"/>
        <end position="335"/>
    </location>
</feature>
<dbReference type="InterPro" id="IPR009057">
    <property type="entry name" value="Homeodomain-like_sf"/>
</dbReference>
<evidence type="ECO:0000259" key="4">
    <source>
        <dbReference type="PROSITE" id="PS01124"/>
    </source>
</evidence>
<dbReference type="InterPro" id="IPR032687">
    <property type="entry name" value="AraC-type_N"/>
</dbReference>